<sequence length="89" mass="9444">MEAPLLARRRRRKGMKSPEEPKAEGPVACGGRGGYAPRLHPGKAIDGQLFGFGAASGRRNAGGGARRARARAGVSGRAGREQRPRRARI</sequence>
<protein>
    <submittedName>
        <fullName evidence="2">Uncharacterized protein</fullName>
    </submittedName>
</protein>
<proteinExistence type="predicted"/>
<evidence type="ECO:0000256" key="1">
    <source>
        <dbReference type="SAM" id="MobiDB-lite"/>
    </source>
</evidence>
<dbReference type="AlphaFoldDB" id="A0A1Y5PYT8"/>
<feature type="region of interest" description="Disordered" evidence="1">
    <location>
        <begin position="1"/>
        <end position="40"/>
    </location>
</feature>
<gene>
    <name evidence="2" type="ORF">SPPYR_2625</name>
</gene>
<evidence type="ECO:0000313" key="2">
    <source>
        <dbReference type="EMBL" id="SBV33745.1"/>
    </source>
</evidence>
<dbReference type="EMBL" id="LT598653">
    <property type="protein sequence ID" value="SBV33745.1"/>
    <property type="molecule type" value="Genomic_DNA"/>
</dbReference>
<organism evidence="2">
    <name type="scientific">uncultured Sphingopyxis sp</name>
    <dbReference type="NCBI Taxonomy" id="310581"/>
    <lineage>
        <taxon>Bacteria</taxon>
        <taxon>Pseudomonadati</taxon>
        <taxon>Pseudomonadota</taxon>
        <taxon>Alphaproteobacteria</taxon>
        <taxon>Sphingomonadales</taxon>
        <taxon>Sphingomonadaceae</taxon>
        <taxon>Sphingopyxis</taxon>
        <taxon>environmental samples</taxon>
    </lineage>
</organism>
<dbReference type="KEGG" id="sphu:SPPYR_2625"/>
<reference evidence="2" key="1">
    <citation type="submission" date="2016-03" db="EMBL/GenBank/DDBJ databases">
        <authorList>
            <person name="Ploux O."/>
        </authorList>
    </citation>
    <scope>NUCLEOTIDE SEQUENCE</scope>
    <source>
        <strain evidence="2">UC10</strain>
    </source>
</reference>
<feature type="compositionally biased region" description="Basic and acidic residues" evidence="1">
    <location>
        <begin position="78"/>
        <end position="89"/>
    </location>
</feature>
<accession>A0A1Y5PYT8</accession>
<feature type="region of interest" description="Disordered" evidence="1">
    <location>
        <begin position="53"/>
        <end position="89"/>
    </location>
</feature>
<name>A0A1Y5PYT8_9SPHN</name>